<protein>
    <submittedName>
        <fullName evidence="1">Uncharacterized protein</fullName>
    </submittedName>
</protein>
<name>A0ACC3BUW7_PYRYE</name>
<comment type="caution">
    <text evidence="1">The sequence shown here is derived from an EMBL/GenBank/DDBJ whole genome shotgun (WGS) entry which is preliminary data.</text>
</comment>
<evidence type="ECO:0000313" key="1">
    <source>
        <dbReference type="EMBL" id="KAK1861698.1"/>
    </source>
</evidence>
<gene>
    <name evidence="1" type="ORF">I4F81_004279</name>
</gene>
<dbReference type="EMBL" id="CM020618">
    <property type="protein sequence ID" value="KAK1861698.1"/>
    <property type="molecule type" value="Genomic_DNA"/>
</dbReference>
<reference evidence="1" key="1">
    <citation type="submission" date="2019-11" db="EMBL/GenBank/DDBJ databases">
        <title>Nori genome reveals adaptations in red seaweeds to the harsh intertidal environment.</title>
        <authorList>
            <person name="Wang D."/>
            <person name="Mao Y."/>
        </authorList>
    </citation>
    <scope>NUCLEOTIDE SEQUENCE</scope>
    <source>
        <tissue evidence="1">Gametophyte</tissue>
    </source>
</reference>
<keyword evidence="2" id="KW-1185">Reference proteome</keyword>
<proteinExistence type="predicted"/>
<accession>A0ACC3BUW7</accession>
<organism evidence="1 2">
    <name type="scientific">Pyropia yezoensis</name>
    <name type="common">Susabi-nori</name>
    <name type="synonym">Porphyra yezoensis</name>
    <dbReference type="NCBI Taxonomy" id="2788"/>
    <lineage>
        <taxon>Eukaryota</taxon>
        <taxon>Rhodophyta</taxon>
        <taxon>Bangiophyceae</taxon>
        <taxon>Bangiales</taxon>
        <taxon>Bangiaceae</taxon>
        <taxon>Pyropia</taxon>
    </lineage>
</organism>
<evidence type="ECO:0000313" key="2">
    <source>
        <dbReference type="Proteomes" id="UP000798662"/>
    </source>
</evidence>
<sequence>MAAMPVSELETLLSEEDTFHRYVASQPYVRGVEHTLAATRASVASLRERYDRQELAAASASASASAVHARGGRRAARQREEEERVEEVALVDAVRQKRQTKQLWESRNSLAAIRERLDAAWASVDADAAALYNTLVRAYVKLRAVFYLRSNTRRRLPAIFGAATTGARPPSA</sequence>
<dbReference type="Proteomes" id="UP000798662">
    <property type="component" value="Chromosome 1"/>
</dbReference>